<keyword evidence="3" id="KW-0808">Transferase</keyword>
<dbReference type="AlphaFoldDB" id="A0AAW7PUF8"/>
<evidence type="ECO:0000256" key="2">
    <source>
        <dbReference type="ARBA" id="ARBA00022676"/>
    </source>
</evidence>
<dbReference type="PANTHER" id="PTHR43179">
    <property type="entry name" value="RHAMNOSYLTRANSFERASE WBBL"/>
    <property type="match status" value="1"/>
</dbReference>
<gene>
    <name evidence="4" type="ORF">O8C91_10330</name>
</gene>
<dbReference type="InterPro" id="IPR029044">
    <property type="entry name" value="Nucleotide-diphossugar_trans"/>
</dbReference>
<dbReference type="PANTHER" id="PTHR43179:SF12">
    <property type="entry name" value="GALACTOFURANOSYLTRANSFERASE GLFT2"/>
    <property type="match status" value="1"/>
</dbReference>
<organism evidence="4 5">
    <name type="scientific">Aliarcobacter butzleri</name>
    <dbReference type="NCBI Taxonomy" id="28197"/>
    <lineage>
        <taxon>Bacteria</taxon>
        <taxon>Pseudomonadati</taxon>
        <taxon>Campylobacterota</taxon>
        <taxon>Epsilonproteobacteria</taxon>
        <taxon>Campylobacterales</taxon>
        <taxon>Arcobacteraceae</taxon>
        <taxon>Aliarcobacter</taxon>
    </lineage>
</organism>
<sequence>MKLAACVVLYNPDNDVFENILTYGNFVDNLIVVDNSLIKNDCLIDKLKSSFETKLIYIDNNDNLGIATALNQACDRAIELQFKWILTMDQDSAFENFEHYKKCLESVKEIPNVALLAANTDKEGYSVLDKNDVDCSYRDDKFIVITSANIINLQYFKVVGKFNDKLFIDMVDYDYCIRINIKKLKILYFPKVFVEHKLGEVHLRTNIFTRKKRYKTEHNAQRVYYIARNYLYISKNYGKYFPKEIGMLHILNVVFIHDVTKILIYETDKLNKLRAKIIGLYHFLINKYGRYKLNKI</sequence>
<proteinExistence type="inferred from homology"/>
<dbReference type="SUPFAM" id="SSF53448">
    <property type="entry name" value="Nucleotide-diphospho-sugar transferases"/>
    <property type="match status" value="1"/>
</dbReference>
<comment type="caution">
    <text evidence="4">The sequence shown here is derived from an EMBL/GenBank/DDBJ whole genome shotgun (WGS) entry which is preliminary data.</text>
</comment>
<dbReference type="EMBL" id="JAPZDC010000007">
    <property type="protein sequence ID" value="MDN5064584.1"/>
    <property type="molecule type" value="Genomic_DNA"/>
</dbReference>
<accession>A0AAW7PUF8</accession>
<dbReference type="Proteomes" id="UP001171529">
    <property type="component" value="Unassembled WGS sequence"/>
</dbReference>
<evidence type="ECO:0000256" key="1">
    <source>
        <dbReference type="ARBA" id="ARBA00006739"/>
    </source>
</evidence>
<reference evidence="4" key="1">
    <citation type="submission" date="2022-12" db="EMBL/GenBank/DDBJ databases">
        <authorList>
            <person name="Uljanovas D."/>
        </authorList>
    </citation>
    <scope>NUCLEOTIDE SEQUENCE</scope>
    <source>
        <strain evidence="4">RCM39</strain>
    </source>
</reference>
<dbReference type="RefSeq" id="WP_152058967.1">
    <property type="nucleotide sequence ID" value="NZ_CABVSS010000020.1"/>
</dbReference>
<evidence type="ECO:0000256" key="3">
    <source>
        <dbReference type="ARBA" id="ARBA00022679"/>
    </source>
</evidence>
<keyword evidence="2" id="KW-0328">Glycosyltransferase</keyword>
<comment type="similarity">
    <text evidence="1">Belongs to the glycosyltransferase 2 family.</text>
</comment>
<dbReference type="Gene3D" id="3.90.550.10">
    <property type="entry name" value="Spore Coat Polysaccharide Biosynthesis Protein SpsA, Chain A"/>
    <property type="match status" value="1"/>
</dbReference>
<evidence type="ECO:0000313" key="5">
    <source>
        <dbReference type="Proteomes" id="UP001171529"/>
    </source>
</evidence>
<dbReference type="GO" id="GO:0016757">
    <property type="term" value="F:glycosyltransferase activity"/>
    <property type="evidence" value="ECO:0007669"/>
    <property type="project" value="UniProtKB-KW"/>
</dbReference>
<reference evidence="4" key="2">
    <citation type="journal article" date="2023" name="Microorganisms">
        <title>Genomic Characterization of Arcobacter butzleri Strains Isolated from Various Sources in Lithuania.</title>
        <authorList>
            <person name="Uljanovas D."/>
            <person name="Golz G."/>
            <person name="Fleischmann S."/>
            <person name="Kudirkiene E."/>
            <person name="Kasetiene N."/>
            <person name="Grineviciene A."/>
            <person name="Tamuleviciene E."/>
            <person name="Aksomaitiene J."/>
            <person name="Alter T."/>
            <person name="Malakauskas M."/>
        </authorList>
    </citation>
    <scope>NUCLEOTIDE SEQUENCE</scope>
    <source>
        <strain evidence="4">RCM39</strain>
    </source>
</reference>
<name>A0AAW7PUF8_9BACT</name>
<protein>
    <submittedName>
        <fullName evidence="4">Glycosyltransferase</fullName>
    </submittedName>
</protein>
<evidence type="ECO:0000313" key="4">
    <source>
        <dbReference type="EMBL" id="MDN5064584.1"/>
    </source>
</evidence>